<dbReference type="EMBL" id="CAKXAJ010026211">
    <property type="protein sequence ID" value="CAH2262089.1"/>
    <property type="molecule type" value="Genomic_DNA"/>
</dbReference>
<dbReference type="InterPro" id="IPR001254">
    <property type="entry name" value="Trypsin_dom"/>
</dbReference>
<feature type="domain" description="Peptidase S1" evidence="6">
    <location>
        <begin position="28"/>
        <end position="256"/>
    </location>
</feature>
<feature type="region of interest" description="Disordered" evidence="5">
    <location>
        <begin position="1"/>
        <end position="25"/>
    </location>
</feature>
<evidence type="ECO:0000313" key="7">
    <source>
        <dbReference type="EMBL" id="CAH2262089.1"/>
    </source>
</evidence>
<accession>A0A8S4SBW2</accession>
<dbReference type="InterPro" id="IPR043504">
    <property type="entry name" value="Peptidase_S1_PA_chymotrypsin"/>
</dbReference>
<evidence type="ECO:0000256" key="1">
    <source>
        <dbReference type="ARBA" id="ARBA00022670"/>
    </source>
</evidence>
<dbReference type="Pfam" id="PF00089">
    <property type="entry name" value="Trypsin"/>
    <property type="match status" value="1"/>
</dbReference>
<proteinExistence type="predicted"/>
<dbReference type="PANTHER" id="PTHR24276">
    <property type="entry name" value="POLYSERASE-RELATED"/>
    <property type="match status" value="1"/>
</dbReference>
<evidence type="ECO:0000256" key="4">
    <source>
        <dbReference type="ARBA" id="ARBA00023157"/>
    </source>
</evidence>
<keyword evidence="2" id="KW-0378">Hydrolase</keyword>
<dbReference type="Proteomes" id="UP000838756">
    <property type="component" value="Unassembled WGS sequence"/>
</dbReference>
<dbReference type="SUPFAM" id="SSF50494">
    <property type="entry name" value="Trypsin-like serine proteases"/>
    <property type="match status" value="1"/>
</dbReference>
<evidence type="ECO:0000313" key="8">
    <source>
        <dbReference type="Proteomes" id="UP000838756"/>
    </source>
</evidence>
<keyword evidence="8" id="KW-1185">Reference proteome</keyword>
<evidence type="ECO:0000256" key="3">
    <source>
        <dbReference type="ARBA" id="ARBA00022825"/>
    </source>
</evidence>
<dbReference type="PROSITE" id="PS50240">
    <property type="entry name" value="TRYPSIN_DOM"/>
    <property type="match status" value="1"/>
</dbReference>
<name>A0A8S4SBW2_9NEOP</name>
<dbReference type="GO" id="GO:0004252">
    <property type="term" value="F:serine-type endopeptidase activity"/>
    <property type="evidence" value="ECO:0007669"/>
    <property type="project" value="InterPro"/>
</dbReference>
<keyword evidence="4" id="KW-1015">Disulfide bond</keyword>
<evidence type="ECO:0000259" key="6">
    <source>
        <dbReference type="PROSITE" id="PS50240"/>
    </source>
</evidence>
<dbReference type="OrthoDB" id="7726766at2759"/>
<dbReference type="SMART" id="SM00020">
    <property type="entry name" value="Tryp_SPc"/>
    <property type="match status" value="1"/>
</dbReference>
<dbReference type="InterPro" id="IPR050430">
    <property type="entry name" value="Peptidase_S1"/>
</dbReference>
<keyword evidence="1" id="KW-0645">Protease</keyword>
<dbReference type="AlphaFoldDB" id="A0A8S4SBW2"/>
<dbReference type="InterPro" id="IPR009003">
    <property type="entry name" value="Peptidase_S1_PA"/>
</dbReference>
<evidence type="ECO:0000256" key="5">
    <source>
        <dbReference type="SAM" id="MobiDB-lite"/>
    </source>
</evidence>
<gene>
    <name evidence="7" type="primary">jg26783</name>
    <name evidence="7" type="ORF">PAEG_LOCUS24070</name>
</gene>
<reference evidence="7" key="1">
    <citation type="submission" date="2022-03" db="EMBL/GenBank/DDBJ databases">
        <authorList>
            <person name="Lindestad O."/>
        </authorList>
    </citation>
    <scope>NUCLEOTIDE SEQUENCE</scope>
</reference>
<feature type="compositionally biased region" description="Acidic residues" evidence="5">
    <location>
        <begin position="1"/>
        <end position="12"/>
    </location>
</feature>
<sequence>MDTDETISDTESMEIPPDPLEPSGNVSLCNTRRKNTQIHEIRPASPEQFPFMVAILSPRNEYVCAGSIIANGLILTTAKCTESISHVLLNTTNDKKDDSTISLHIIKSESFPTYTGPKSTKDVAVIYTQKHNSTIATKINLSNLTFLHDLNEMEAIGFGLNADVGQVKELQYVGLDARDTKQEEIVGFIDCIDTKVPTCFKDKGGPIIVNNELVGLITRGEDECTNEIMSTYAINKRMIDALPIYVVKSWLDEKIAKHTEQGEEALQSYPKKPVLRMEMVHKLTSSGDINKIMHLCYVLMLFILSFF</sequence>
<dbReference type="GO" id="GO:0006508">
    <property type="term" value="P:proteolysis"/>
    <property type="evidence" value="ECO:0007669"/>
    <property type="project" value="UniProtKB-KW"/>
</dbReference>
<keyword evidence="3" id="KW-0720">Serine protease</keyword>
<organism evidence="7 8">
    <name type="scientific">Pararge aegeria aegeria</name>
    <dbReference type="NCBI Taxonomy" id="348720"/>
    <lineage>
        <taxon>Eukaryota</taxon>
        <taxon>Metazoa</taxon>
        <taxon>Ecdysozoa</taxon>
        <taxon>Arthropoda</taxon>
        <taxon>Hexapoda</taxon>
        <taxon>Insecta</taxon>
        <taxon>Pterygota</taxon>
        <taxon>Neoptera</taxon>
        <taxon>Endopterygota</taxon>
        <taxon>Lepidoptera</taxon>
        <taxon>Glossata</taxon>
        <taxon>Ditrysia</taxon>
        <taxon>Papilionoidea</taxon>
        <taxon>Nymphalidae</taxon>
        <taxon>Satyrinae</taxon>
        <taxon>Satyrini</taxon>
        <taxon>Parargina</taxon>
        <taxon>Pararge</taxon>
    </lineage>
</organism>
<dbReference type="Gene3D" id="2.40.10.10">
    <property type="entry name" value="Trypsin-like serine proteases"/>
    <property type="match status" value="2"/>
</dbReference>
<protein>
    <submittedName>
        <fullName evidence="7">Jg26783 protein</fullName>
    </submittedName>
</protein>
<comment type="caution">
    <text evidence="7">The sequence shown here is derived from an EMBL/GenBank/DDBJ whole genome shotgun (WGS) entry which is preliminary data.</text>
</comment>
<evidence type="ECO:0000256" key="2">
    <source>
        <dbReference type="ARBA" id="ARBA00022801"/>
    </source>
</evidence>
<dbReference type="PANTHER" id="PTHR24276:SF98">
    <property type="entry name" value="FI18310P1-RELATED"/>
    <property type="match status" value="1"/>
</dbReference>